<reference evidence="1" key="1">
    <citation type="submission" date="2013-10" db="EMBL/GenBank/DDBJ databases">
        <title>Draft genome sequence of Clostridium botulinum type B strain Osaka05.</title>
        <authorList>
            <person name="Sakaguchi Y."/>
            <person name="Hosomi K."/>
            <person name="Uchiyama J."/>
            <person name="Ogura Y."/>
            <person name="Sakaguchi M."/>
            <person name="Kohda T."/>
            <person name="Mukamoto M."/>
            <person name="Misawa N."/>
            <person name="Matsuzaki S."/>
            <person name="Hayashi T."/>
            <person name="Kozaki S."/>
        </authorList>
    </citation>
    <scope>NUCLEOTIDE SEQUENCE</scope>
    <source>
        <strain evidence="1">Osaka05</strain>
    </source>
</reference>
<accession>A0A0S6U7F6</accession>
<proteinExistence type="predicted"/>
<dbReference type="RefSeq" id="WP_030034918.1">
    <property type="nucleotide sequence ID" value="NZ_DF384213.1"/>
</dbReference>
<evidence type="ECO:0000313" key="1">
    <source>
        <dbReference type="EMBL" id="GAE02167.1"/>
    </source>
</evidence>
<evidence type="ECO:0008006" key="2">
    <source>
        <dbReference type="Google" id="ProtNLM"/>
    </source>
</evidence>
<dbReference type="EMBL" id="DF384213">
    <property type="protein sequence ID" value="GAE02167.1"/>
    <property type="molecule type" value="Genomic_DNA"/>
</dbReference>
<protein>
    <recommendedName>
        <fullName evidence="2">VCBS repeat-containing protein</fullName>
    </recommendedName>
</protein>
<organism evidence="1">
    <name type="scientific">Clostridium botulinum B str. Osaka05</name>
    <dbReference type="NCBI Taxonomy" id="1407017"/>
    <lineage>
        <taxon>Bacteria</taxon>
        <taxon>Bacillati</taxon>
        <taxon>Bacillota</taxon>
        <taxon>Clostridia</taxon>
        <taxon>Eubacteriales</taxon>
        <taxon>Clostridiaceae</taxon>
        <taxon>Clostridium</taxon>
    </lineage>
</organism>
<sequence length="243" mass="27728">MFFRIPEEINGTKDKIYILDTKCADVNGDGFDEIITVTGKKTYGENGFIEDITLNVKNKKTNVDISIKLKENSGYEPNLFIGKFGEDNIPKVFLSINSGGSGGYYFNYIYSFKDNIARLIFDYEKFSKDNEYTAVYEDYYKVRVKSLKGNLEGIIDLTSIRDKEYLSQIYNENGRLKEPIKAEVLFLSDLSPLSLNGSDSFNLLTHQRIIGLYNADTLGSVESILKWDGYQFYSIVTQLVVLM</sequence>
<name>A0A0S6U7F6_CLOBO</name>
<gene>
    <name evidence="1" type="ORF">CBO05C_1857</name>
</gene>
<dbReference type="Proteomes" id="UP000054164">
    <property type="component" value="Unassembled WGS sequence"/>
</dbReference>
<dbReference type="AlphaFoldDB" id="A0A0S6U7F6"/>
<dbReference type="HOGENOM" id="CLU_081506_0_0_9"/>